<dbReference type="OrthoDB" id="265974at2"/>
<dbReference type="KEGG" id="pary:A4V02_12580"/>
<dbReference type="STRING" id="1796646.A4V02_12580"/>
<reference evidence="3" key="1">
    <citation type="submission" date="2016-04" db="EMBL/GenBank/DDBJ databases">
        <title>Complete Genome Sequences of Twelve Strains of a Stable Defined Moderately Diverse Mouse Microbiota 2 (sDMDMm2).</title>
        <authorList>
            <person name="Uchimura Y."/>
            <person name="Wyss M."/>
            <person name="Brugiroux S."/>
            <person name="Limenitakis J.P."/>
            <person name="Stecher B."/>
            <person name="McCoy K.D."/>
            <person name="Macpherson A.J."/>
        </authorList>
    </citation>
    <scope>NUCLEOTIDE SEQUENCE [LARGE SCALE GENOMIC DNA]</scope>
    <source>
        <strain evidence="3">YL27</strain>
    </source>
</reference>
<accession>A0A1Z2XG65</accession>
<dbReference type="InterPro" id="IPR032616">
    <property type="entry name" value="DUF4886"/>
</dbReference>
<dbReference type="Gene3D" id="3.40.50.1110">
    <property type="entry name" value="SGNH hydrolase"/>
    <property type="match status" value="1"/>
</dbReference>
<protein>
    <recommendedName>
        <fullName evidence="1">DUF4886 domain-containing protein</fullName>
    </recommendedName>
</protein>
<dbReference type="AlphaFoldDB" id="A0A1B1SCB9"/>
<evidence type="ECO:0000259" key="1">
    <source>
        <dbReference type="Pfam" id="PF16227"/>
    </source>
</evidence>
<dbReference type="InterPro" id="IPR036514">
    <property type="entry name" value="SGNH_hydro_sf"/>
</dbReference>
<dbReference type="GO" id="GO:0016788">
    <property type="term" value="F:hydrolase activity, acting on ester bonds"/>
    <property type="evidence" value="ECO:0007669"/>
    <property type="project" value="UniProtKB-ARBA"/>
</dbReference>
<gene>
    <name evidence="2" type="ORF">A4V02_12580</name>
</gene>
<dbReference type="EMBL" id="CP015402">
    <property type="protein sequence ID" value="ANU64472.2"/>
    <property type="molecule type" value="Genomic_DNA"/>
</dbReference>
<evidence type="ECO:0000313" key="3">
    <source>
        <dbReference type="Proteomes" id="UP000186351"/>
    </source>
</evidence>
<name>A0A1B1SCB9_9BACT</name>
<keyword evidence="3" id="KW-1185">Reference proteome</keyword>
<dbReference type="Proteomes" id="UP000186351">
    <property type="component" value="Chromosome"/>
</dbReference>
<accession>A0A1B1SCB9</accession>
<dbReference type="Pfam" id="PF16227">
    <property type="entry name" value="DUF4886"/>
    <property type="match status" value="1"/>
</dbReference>
<proteinExistence type="predicted"/>
<sequence>MIDNEKYNGGGRTRSSIQLNDSAVVRRNIDVRCRRYFGFALTLLALFSSTSCTRSDSNSENLEVELPGDTTVLPEETIDYTGLRKFISESVGNYDYCRTVTAAGEEFRLVSVSGRNVSVAKGRVPYILTGSGGDIIVDGKTLRGDAAPKISYDRAPAISATQSGNLLIDGVDIGVKAGKTLQCVINARKHIYFCFDDVTMTLGSEMFTPYNPALPENRSELNVLFIGNSFTVDATEHLPGMITASGITGVNMTRLYHGGYTLPEYYSNFYASGVCARYDYVSGAQSWSGNSTLDDTPSDALSARVWDVIVIQEHTGRSEAWSWPGVLEPAVEGLRDIFYTFRKDSRPTVVYLMSQTYSNGSTVLLNSFGNSREKMFATTSGVVKQLMADTGIDVVISTGAVLENLRTSRVNVDNGLQLTRDSYHMDFGLTRYAAACAVFETIITPATGKSIDDCPYRYSVSSTESGKYCTPVTDDNAPVAQQAAHEAVRHPFAVTAIK</sequence>
<evidence type="ECO:0000313" key="2">
    <source>
        <dbReference type="EMBL" id="ANU64472.2"/>
    </source>
</evidence>
<organism evidence="2 3">
    <name type="scientific">Muribaculum intestinale</name>
    <dbReference type="NCBI Taxonomy" id="1796646"/>
    <lineage>
        <taxon>Bacteria</taxon>
        <taxon>Pseudomonadati</taxon>
        <taxon>Bacteroidota</taxon>
        <taxon>Bacteroidia</taxon>
        <taxon>Bacteroidales</taxon>
        <taxon>Muribaculaceae</taxon>
        <taxon>Muribaculum</taxon>
    </lineage>
</organism>
<feature type="domain" description="DUF4886" evidence="1">
    <location>
        <begin position="223"/>
        <end position="444"/>
    </location>
</feature>